<dbReference type="PANTHER" id="PTHR34203:SF15">
    <property type="entry name" value="SLL1173 PROTEIN"/>
    <property type="match status" value="1"/>
</dbReference>
<keyword evidence="3" id="KW-1185">Reference proteome</keyword>
<dbReference type="Gene3D" id="3.40.50.150">
    <property type="entry name" value="Vaccinia Virus protein VP39"/>
    <property type="match status" value="1"/>
</dbReference>
<feature type="domain" description="Methyltransferase FkbM" evidence="1">
    <location>
        <begin position="19"/>
        <end position="176"/>
    </location>
</feature>
<dbReference type="Proteomes" id="UP000256379">
    <property type="component" value="Unassembled WGS sequence"/>
</dbReference>
<dbReference type="InterPro" id="IPR006342">
    <property type="entry name" value="FkbM_mtfrase"/>
</dbReference>
<dbReference type="Pfam" id="PF05050">
    <property type="entry name" value="Methyltransf_21"/>
    <property type="match status" value="1"/>
</dbReference>
<dbReference type="InterPro" id="IPR029063">
    <property type="entry name" value="SAM-dependent_MTases_sf"/>
</dbReference>
<dbReference type="SUPFAM" id="SSF53335">
    <property type="entry name" value="S-adenosyl-L-methionine-dependent methyltransferases"/>
    <property type="match status" value="1"/>
</dbReference>
<name>A0A3D8IQE6_9HELI</name>
<evidence type="ECO:0000313" key="2">
    <source>
        <dbReference type="EMBL" id="RDU67126.1"/>
    </source>
</evidence>
<dbReference type="GO" id="GO:0008168">
    <property type="term" value="F:methyltransferase activity"/>
    <property type="evidence" value="ECO:0007669"/>
    <property type="project" value="UniProtKB-KW"/>
</dbReference>
<dbReference type="AlphaFoldDB" id="A0A3D8IQE6"/>
<reference evidence="2 3" key="1">
    <citation type="submission" date="2018-04" db="EMBL/GenBank/DDBJ databases">
        <title>Novel Campyloabacter and Helicobacter Species and Strains.</title>
        <authorList>
            <person name="Mannion A.J."/>
            <person name="Shen Z."/>
            <person name="Fox J.G."/>
        </authorList>
    </citation>
    <scope>NUCLEOTIDE SEQUENCE [LARGE SCALE GENOMIC DNA]</scope>
    <source>
        <strain evidence="2 3">MIT 17-337</strain>
    </source>
</reference>
<dbReference type="NCBIfam" id="TIGR01444">
    <property type="entry name" value="fkbM_fam"/>
    <property type="match status" value="1"/>
</dbReference>
<organism evidence="2 3">
    <name type="scientific">Helicobacter didelphidarum</name>
    <dbReference type="NCBI Taxonomy" id="2040648"/>
    <lineage>
        <taxon>Bacteria</taxon>
        <taxon>Pseudomonadati</taxon>
        <taxon>Campylobacterota</taxon>
        <taxon>Epsilonproteobacteria</taxon>
        <taxon>Campylobacterales</taxon>
        <taxon>Helicobacteraceae</taxon>
        <taxon>Helicobacter</taxon>
    </lineage>
</organism>
<dbReference type="PANTHER" id="PTHR34203">
    <property type="entry name" value="METHYLTRANSFERASE, FKBM FAMILY PROTEIN"/>
    <property type="match status" value="1"/>
</dbReference>
<gene>
    <name evidence="2" type="ORF">CQA53_02425</name>
</gene>
<keyword evidence="2" id="KW-0808">Transferase</keyword>
<keyword evidence="2" id="KW-0489">Methyltransferase</keyword>
<dbReference type="RefSeq" id="WP_115542423.1">
    <property type="nucleotide sequence ID" value="NZ_NXLQ01000002.1"/>
</dbReference>
<protein>
    <submittedName>
        <fullName evidence="2">FkbM family methyltransferase</fullName>
    </submittedName>
</protein>
<evidence type="ECO:0000313" key="3">
    <source>
        <dbReference type="Proteomes" id="UP000256379"/>
    </source>
</evidence>
<dbReference type="OrthoDB" id="5329963at2"/>
<evidence type="ECO:0000259" key="1">
    <source>
        <dbReference type="Pfam" id="PF05050"/>
    </source>
</evidence>
<sequence length="199" mass="22871">MNILEQETLEKIKDKDIIDVGGFIGDSAIIFEREFTHKHIHSFEATKTNYTLMLKTLELNKSTRIIPINKGLGSKEEILEISLMGSASTLDTKKNQYYDIEHTEQVKIITLDSYVKEHNIEVGFIKVDIEGFEQEFLKGAMETIRTQKPAMLLSIYHNADDFFHIKPLIESWDLGYTFKFNKPIDGSISTETALYCEVL</sequence>
<dbReference type="EMBL" id="NXLQ01000002">
    <property type="protein sequence ID" value="RDU67126.1"/>
    <property type="molecule type" value="Genomic_DNA"/>
</dbReference>
<proteinExistence type="predicted"/>
<dbReference type="GO" id="GO:0032259">
    <property type="term" value="P:methylation"/>
    <property type="evidence" value="ECO:0007669"/>
    <property type="project" value="UniProtKB-KW"/>
</dbReference>
<dbReference type="InterPro" id="IPR052514">
    <property type="entry name" value="SAM-dependent_MTase"/>
</dbReference>
<comment type="caution">
    <text evidence="2">The sequence shown here is derived from an EMBL/GenBank/DDBJ whole genome shotgun (WGS) entry which is preliminary data.</text>
</comment>
<accession>A0A3D8IQE6</accession>